<dbReference type="RefSeq" id="WP_258393324.1">
    <property type="nucleotide sequence ID" value="NZ_AP019769.1"/>
</dbReference>
<evidence type="ECO:0000256" key="1">
    <source>
        <dbReference type="SAM" id="Phobius"/>
    </source>
</evidence>
<feature type="transmembrane region" description="Helical" evidence="1">
    <location>
        <begin position="6"/>
        <end position="22"/>
    </location>
</feature>
<keyword evidence="1" id="KW-1133">Transmembrane helix</keyword>
<sequence>MEKWFWLIATVIGFGISMYLYLKFSYMNNEIYLVSNQINQCQNLFNSIEEVCNANNGTSITTNFQISKYLNYISSNGNEVTCYIYNQYIKYNSSCNIIIEGTISYNNTLYKYANLNNNVENIEITIYKNNPNSIEIYSST</sequence>
<dbReference type="KEGG" id="naer:MJ1_0110"/>
<gene>
    <name evidence="2" type="ORF">MJ1_0110</name>
</gene>
<name>A0A915SEV8_9ARCH</name>
<dbReference type="GeneID" id="74568061"/>
<proteinExistence type="predicted"/>
<dbReference type="AlphaFoldDB" id="A0A915SEV8"/>
<dbReference type="EMBL" id="AP019769">
    <property type="protein sequence ID" value="BBL45285.1"/>
    <property type="molecule type" value="Genomic_DNA"/>
</dbReference>
<evidence type="ECO:0000313" key="3">
    <source>
        <dbReference type="Proteomes" id="UP001055553"/>
    </source>
</evidence>
<keyword evidence="1" id="KW-0472">Membrane</keyword>
<keyword evidence="3" id="KW-1185">Reference proteome</keyword>
<dbReference type="Proteomes" id="UP001055553">
    <property type="component" value="Chromosome"/>
</dbReference>
<organism evidence="2 3">
    <name type="scientific">Nanobdella aerobiophila</name>
    <dbReference type="NCBI Taxonomy" id="2586965"/>
    <lineage>
        <taxon>Archaea</taxon>
        <taxon>Nanobdellota</taxon>
        <taxon>Nanobdellia</taxon>
        <taxon>Nanobdellales</taxon>
        <taxon>Nanobdellaceae</taxon>
        <taxon>Nanobdella</taxon>
    </lineage>
</organism>
<keyword evidence="1" id="KW-0812">Transmembrane</keyword>
<evidence type="ECO:0000313" key="2">
    <source>
        <dbReference type="EMBL" id="BBL45285.1"/>
    </source>
</evidence>
<protein>
    <submittedName>
        <fullName evidence="2">Uncharacterized protein</fullName>
    </submittedName>
</protein>
<reference evidence="3" key="1">
    <citation type="journal article" date="2022" name="Int. J. Syst. Evol. Microbiol.">
        <title>Nanobdella aerobiophila gen. nov., sp. nov., a thermoacidophilic, obligate ectosymbiotic archaeon, and proposal of Nanobdellaceae fam. nov., Nanobdellales ord. nov. and Nanobdellia class. nov.</title>
        <authorList>
            <person name="Kato S."/>
            <person name="Ogasawara A."/>
            <person name="Itoh T."/>
            <person name="Sakai H.D."/>
            <person name="Shimizu M."/>
            <person name="Yuki M."/>
            <person name="Kaneko M."/>
            <person name="Takashina T."/>
            <person name="Ohkuma M."/>
        </authorList>
    </citation>
    <scope>NUCLEOTIDE SEQUENCE [LARGE SCALE GENOMIC DNA]</scope>
    <source>
        <strain evidence="3">MJ1</strain>
    </source>
</reference>
<accession>A0A915SEV8</accession>